<dbReference type="Pfam" id="PF07002">
    <property type="entry name" value="Copine"/>
    <property type="match status" value="1"/>
</dbReference>
<feature type="compositionally biased region" description="Low complexity" evidence="1">
    <location>
        <begin position="1"/>
        <end position="18"/>
    </location>
</feature>
<organism evidence="3 4">
    <name type="scientific">Entamoeba histolytica</name>
    <dbReference type="NCBI Taxonomy" id="5759"/>
    <lineage>
        <taxon>Eukaryota</taxon>
        <taxon>Amoebozoa</taxon>
        <taxon>Evosea</taxon>
        <taxon>Archamoebae</taxon>
        <taxon>Mastigamoebida</taxon>
        <taxon>Entamoebidae</taxon>
        <taxon>Entamoeba</taxon>
    </lineage>
</organism>
<dbReference type="GO" id="GO:0005829">
    <property type="term" value="C:cytosol"/>
    <property type="evidence" value="ECO:0007669"/>
    <property type="project" value="UniProtKB-ARBA"/>
</dbReference>
<evidence type="ECO:0000256" key="1">
    <source>
        <dbReference type="SAM" id="MobiDB-lite"/>
    </source>
</evidence>
<feature type="region of interest" description="Disordered" evidence="1">
    <location>
        <begin position="1"/>
        <end position="26"/>
    </location>
</feature>
<proteinExistence type="predicted"/>
<evidence type="ECO:0000259" key="2">
    <source>
        <dbReference type="SMART" id="SM00327"/>
    </source>
</evidence>
<dbReference type="InterPro" id="IPR036465">
    <property type="entry name" value="vWFA_dom_sf"/>
</dbReference>
<dbReference type="PANTHER" id="PTHR45751">
    <property type="entry name" value="COPINE FAMILY PROTEIN 1"/>
    <property type="match status" value="1"/>
</dbReference>
<accession>A0A5K1UDP6</accession>
<evidence type="ECO:0000313" key="3">
    <source>
        <dbReference type="EMBL" id="GAT96856.1"/>
    </source>
</evidence>
<dbReference type="Proteomes" id="UP000078387">
    <property type="component" value="Unassembled WGS sequence"/>
</dbReference>
<dbReference type="GO" id="GO:0016567">
    <property type="term" value="P:protein ubiquitination"/>
    <property type="evidence" value="ECO:0007669"/>
    <property type="project" value="TreeGrafter"/>
</dbReference>
<comment type="caution">
    <text evidence="3">The sequence shown here is derived from an EMBL/GenBank/DDBJ whole genome shotgun (WGS) entry which is preliminary data.</text>
</comment>
<dbReference type="InterPro" id="IPR010734">
    <property type="entry name" value="Copine_C"/>
</dbReference>
<dbReference type="PANTHER" id="PTHR45751:SF11">
    <property type="entry name" value="COPINE FAMILY PROTEIN 2"/>
    <property type="match status" value="1"/>
</dbReference>
<reference evidence="3 4" key="1">
    <citation type="submission" date="2016-05" db="EMBL/GenBank/DDBJ databases">
        <title>First whole genome sequencing of Entamoeba histolytica HM1:IMSS-clone-6.</title>
        <authorList>
            <person name="Mukherjee Avik.K."/>
            <person name="Izumyama S."/>
            <person name="Nakada-Tsukui K."/>
            <person name="Nozaki T."/>
        </authorList>
    </citation>
    <scope>NUCLEOTIDE SEQUENCE [LARGE SCALE GENOMIC DNA]</scope>
    <source>
        <strain evidence="3 4">HM1:IMSS clone 6</strain>
    </source>
</reference>
<dbReference type="GO" id="GO:0005634">
    <property type="term" value="C:nucleus"/>
    <property type="evidence" value="ECO:0007669"/>
    <property type="project" value="TreeGrafter"/>
</dbReference>
<name>A0A5K1UDP6_ENTHI</name>
<sequence length="273" mass="30488">MGSQNTKPSSKKTTSTSKSNKHSIPDQFSTMEELQQALRNAGLESSNLLIGIDYTKSNTWTGKVSFGGQCLHYINPQYPIFNPYQRVIDAIGRALEPFDDDRLIPTYGFGDVTTTNKSIFSFMPNEAPCAGVAEVLRRYNEITPSVQMSGPTNFAPLIRKAIDIVRTTHSYHILLIICDGQVDNEKDTTAAIIEASNYPLSIVAIGVGDGPFDKMENYDDNLTESKFDNFQFVNFYEVVSARPDLQDIVFAVKALQEIPDQYAFIKEHGYLDN</sequence>
<dbReference type="InterPro" id="IPR002035">
    <property type="entry name" value="VWF_A"/>
</dbReference>
<dbReference type="AlphaFoldDB" id="A0A5K1UDP6"/>
<dbReference type="VEuPathDB" id="AmoebaDB:EHI8A_021000"/>
<dbReference type="EMBL" id="BDEQ01000001">
    <property type="protein sequence ID" value="GAT96856.1"/>
    <property type="molecule type" value="Genomic_DNA"/>
</dbReference>
<gene>
    <name evidence="3" type="ORF">CL6EHI_137110</name>
</gene>
<dbReference type="InterPro" id="IPR052079">
    <property type="entry name" value="E3_ligase/Copine_domain"/>
</dbReference>
<dbReference type="GO" id="GO:0004842">
    <property type="term" value="F:ubiquitin-protein transferase activity"/>
    <property type="evidence" value="ECO:0007669"/>
    <property type="project" value="TreeGrafter"/>
</dbReference>
<dbReference type="Gene3D" id="3.40.50.410">
    <property type="entry name" value="von Willebrand factor, type A domain"/>
    <property type="match status" value="1"/>
</dbReference>
<dbReference type="VEuPathDB" id="AmoebaDB:EHI5A_218960"/>
<dbReference type="OMA" id="CYRRITP"/>
<dbReference type="VEuPathDB" id="AmoebaDB:EHI7A_023360"/>
<feature type="domain" description="VWFA" evidence="2">
    <location>
        <begin position="45"/>
        <end position="250"/>
    </location>
</feature>
<protein>
    <submittedName>
        <fullName evidence="3">Copine putative</fullName>
    </submittedName>
</protein>
<dbReference type="SUPFAM" id="SSF53300">
    <property type="entry name" value="vWA-like"/>
    <property type="match status" value="1"/>
</dbReference>
<dbReference type="SMART" id="SM00327">
    <property type="entry name" value="VWA"/>
    <property type="match status" value="1"/>
</dbReference>
<dbReference type="VEuPathDB" id="AmoebaDB:EHI_137110"/>
<dbReference type="VEuPathDB" id="AmoebaDB:KM1_328290"/>
<evidence type="ECO:0000313" key="4">
    <source>
        <dbReference type="Proteomes" id="UP000078387"/>
    </source>
</evidence>